<feature type="region of interest" description="Disordered" evidence="1">
    <location>
        <begin position="203"/>
        <end position="274"/>
    </location>
</feature>
<dbReference type="SUPFAM" id="SSF75708">
    <property type="entry name" value="Chemotaxis phosphatase CheZ"/>
    <property type="match status" value="1"/>
</dbReference>
<feature type="compositionally biased region" description="Low complexity" evidence="1">
    <location>
        <begin position="206"/>
        <end position="247"/>
    </location>
</feature>
<dbReference type="GO" id="GO:0003824">
    <property type="term" value="F:catalytic activity"/>
    <property type="evidence" value="ECO:0007669"/>
    <property type="project" value="InterPro"/>
</dbReference>
<comment type="caution">
    <text evidence="2">The sequence shown here is derived from an EMBL/GenBank/DDBJ whole genome shotgun (WGS) entry which is preliminary data.</text>
</comment>
<dbReference type="Proteomes" id="UP000554286">
    <property type="component" value="Unassembled WGS sequence"/>
</dbReference>
<dbReference type="Pfam" id="PF04344">
    <property type="entry name" value="CheZ"/>
    <property type="match status" value="1"/>
</dbReference>
<dbReference type="Gene3D" id="1.10.287.500">
    <property type="entry name" value="Helix hairpin bin"/>
    <property type="match status" value="1"/>
</dbReference>
<dbReference type="GO" id="GO:0009288">
    <property type="term" value="C:bacterial-type flagellum"/>
    <property type="evidence" value="ECO:0007669"/>
    <property type="project" value="InterPro"/>
</dbReference>
<sequence>MENDDDVRILKKELRGLFDHIQRIRQEIAAIRKPGSAEDRFVSMSDQLDAIVDNTESATNTIMENAESVDEIFLAVRSEIQDATVSARLDQIPDLISGIFEACSFQDITGQRITKVVKTLQYIERRVNALITIWGEEGLTTAEPPTDTVPPPDTDHKLLEGPQLKGHGVTQTEVDALLGGTTTSTLSPAGGTASQTDIDALFDEGPAAPAAPTAPAAPAADPDQTPAATTPAKPASKTASKTAAKPPATDKKASDGDAEDGGGMGQDDIDKLFG</sequence>
<gene>
    <name evidence="2" type="ORF">GGD89_001623</name>
</gene>
<evidence type="ECO:0000313" key="3">
    <source>
        <dbReference type="Proteomes" id="UP000554286"/>
    </source>
</evidence>
<dbReference type="GO" id="GO:0050920">
    <property type="term" value="P:regulation of chemotaxis"/>
    <property type="evidence" value="ECO:0007669"/>
    <property type="project" value="InterPro"/>
</dbReference>
<protein>
    <recommendedName>
        <fullName evidence="4">Chemotaxis protein CheZ</fullName>
    </recommendedName>
</protein>
<name>A0A7W6WA20_9PROT</name>
<evidence type="ECO:0000256" key="1">
    <source>
        <dbReference type="SAM" id="MobiDB-lite"/>
    </source>
</evidence>
<reference evidence="2 3" key="1">
    <citation type="submission" date="2020-08" db="EMBL/GenBank/DDBJ databases">
        <title>Genome sequencing of Purple Non-Sulfur Bacteria from various extreme environments.</title>
        <authorList>
            <person name="Mayer M."/>
        </authorList>
    </citation>
    <scope>NUCLEOTIDE SEQUENCE [LARGE SCALE GENOMIC DNA]</scope>
    <source>
        <strain evidence="2 3">JA131</strain>
    </source>
</reference>
<organism evidence="2 3">
    <name type="scientific">Roseospira visakhapatnamensis</name>
    <dbReference type="NCBI Taxonomy" id="390880"/>
    <lineage>
        <taxon>Bacteria</taxon>
        <taxon>Pseudomonadati</taxon>
        <taxon>Pseudomonadota</taxon>
        <taxon>Alphaproteobacteria</taxon>
        <taxon>Rhodospirillales</taxon>
        <taxon>Rhodospirillaceae</taxon>
        <taxon>Roseospira</taxon>
    </lineage>
</organism>
<dbReference type="AlphaFoldDB" id="A0A7W6WA20"/>
<dbReference type="InterPro" id="IPR007439">
    <property type="entry name" value="Chemotax_Pase_CheZ"/>
</dbReference>
<accession>A0A7W6WA20</accession>
<evidence type="ECO:0008006" key="4">
    <source>
        <dbReference type="Google" id="ProtNLM"/>
    </source>
</evidence>
<proteinExistence type="predicted"/>
<feature type="region of interest" description="Disordered" evidence="1">
    <location>
        <begin position="140"/>
        <end position="168"/>
    </location>
</feature>
<evidence type="ECO:0000313" key="2">
    <source>
        <dbReference type="EMBL" id="MBB4265997.1"/>
    </source>
</evidence>
<dbReference type="EMBL" id="JACIGK010000010">
    <property type="protein sequence ID" value="MBB4265997.1"/>
    <property type="molecule type" value="Genomic_DNA"/>
</dbReference>
<keyword evidence="3" id="KW-1185">Reference proteome</keyword>